<dbReference type="InterPro" id="IPR003439">
    <property type="entry name" value="ABC_transporter-like_ATP-bd"/>
</dbReference>
<dbReference type="PANTHER" id="PTHR43869:SF1">
    <property type="entry name" value="GLYCINE BETAINE_PROLINE BETAINE TRANSPORT SYSTEM ATP-BINDING PROTEIN PROV"/>
    <property type="match status" value="1"/>
</dbReference>
<evidence type="ECO:0000313" key="6">
    <source>
        <dbReference type="EMBL" id="TCK61084.1"/>
    </source>
</evidence>
<dbReference type="NCBIfam" id="TIGR03415">
    <property type="entry name" value="ABC_choXWV_ATP"/>
    <property type="match status" value="1"/>
</dbReference>
<dbReference type="EMBL" id="SMGD01000006">
    <property type="protein sequence ID" value="TCK61084.1"/>
    <property type="molecule type" value="Genomic_DNA"/>
</dbReference>
<dbReference type="OrthoDB" id="9802264at2"/>
<dbReference type="AlphaFoldDB" id="A0A4R1K9Q0"/>
<dbReference type="SUPFAM" id="SSF52540">
    <property type="entry name" value="P-loop containing nucleoside triphosphate hydrolases"/>
    <property type="match status" value="1"/>
</dbReference>
<dbReference type="PROSITE" id="PS00211">
    <property type="entry name" value="ABC_TRANSPORTER_1"/>
    <property type="match status" value="1"/>
</dbReference>
<evidence type="ECO:0000256" key="1">
    <source>
        <dbReference type="ARBA" id="ARBA00005417"/>
    </source>
</evidence>
<dbReference type="InterPro" id="IPR027417">
    <property type="entry name" value="P-loop_NTPase"/>
</dbReference>
<reference evidence="6 7" key="1">
    <citation type="submission" date="2019-03" db="EMBL/GenBank/DDBJ databases">
        <title>Genomic Encyclopedia of Type Strains, Phase IV (KMG-IV): sequencing the most valuable type-strain genomes for metagenomic binning, comparative biology and taxonomic classification.</title>
        <authorList>
            <person name="Goeker M."/>
        </authorList>
    </citation>
    <scope>NUCLEOTIDE SEQUENCE [LARGE SCALE GENOMIC DNA]</scope>
    <source>
        <strain evidence="6 7">DSM 18577</strain>
    </source>
</reference>
<evidence type="ECO:0000313" key="7">
    <source>
        <dbReference type="Proteomes" id="UP000295565"/>
    </source>
</evidence>
<dbReference type="Proteomes" id="UP000295565">
    <property type="component" value="Unassembled WGS sequence"/>
</dbReference>
<dbReference type="GO" id="GO:0005524">
    <property type="term" value="F:ATP binding"/>
    <property type="evidence" value="ECO:0007669"/>
    <property type="project" value="UniProtKB-KW"/>
</dbReference>
<dbReference type="InterPro" id="IPR051921">
    <property type="entry name" value="ABC_osmolyte_uptake_ATP-bind"/>
</dbReference>
<sequence>MSIAVEIKNLDVIFGNHIGKSANLLDNGLSRQEIIDKTGDVVAVSNASLTVNKGEICVLMGLSGSGKSSLLRAVNGLNPITRGAVEIEYDGDMVDLSSCNRSTLRHIRTNKVSMVFQKFALMPWLTVLENVAFGLEIQGMNKHDREQKAHEQLKMVGLDDWAQQYPHELSGGMQQRVGLARAFAMDSDILLMDEPFSALDPLIRAQLQDELIELQHQLNKTIIFVSHDLDEALKLGSKIAIMESGKIIQYGEPETIVLKPEDQYVEDFVAHTNPLNVLRGQSLMTRLSELKTADQKVILKEYEDTYLKLAFDGSIAQVTRQEKPLKITRWQSSRDDFTAIEPDSIVVTDLAITMRDALELRYRSRQPVILSDGGQMMGILRDQDFYHALLGKHFGHCA</sequence>
<evidence type="ECO:0000259" key="5">
    <source>
        <dbReference type="PROSITE" id="PS50893"/>
    </source>
</evidence>
<protein>
    <submittedName>
        <fullName evidence="6">Glycine betaine/proline transport system ATP-binding protein</fullName>
    </submittedName>
</protein>
<gene>
    <name evidence="6" type="ORF">EV690_0525</name>
</gene>
<dbReference type="InterPro" id="IPR003593">
    <property type="entry name" value="AAA+_ATPase"/>
</dbReference>
<dbReference type="FunFam" id="3.40.50.300:FF:000201">
    <property type="entry name" value="Glycine betaine/L-proline ABC transporter ATP-binding protein"/>
    <property type="match status" value="1"/>
</dbReference>
<dbReference type="InterPro" id="IPR017871">
    <property type="entry name" value="ABC_transporter-like_CS"/>
</dbReference>
<dbReference type="PANTHER" id="PTHR43869">
    <property type="entry name" value="GLYCINE BETAINE/PROLINE BETAINE TRANSPORT SYSTEM ATP-BINDING PROTEIN PROV"/>
    <property type="match status" value="1"/>
</dbReference>
<feature type="domain" description="ABC transporter" evidence="5">
    <location>
        <begin position="29"/>
        <end position="269"/>
    </location>
</feature>
<keyword evidence="3" id="KW-0547">Nucleotide-binding</keyword>
<dbReference type="Gene3D" id="3.40.50.300">
    <property type="entry name" value="P-loop containing nucleotide triphosphate hydrolases"/>
    <property type="match status" value="1"/>
</dbReference>
<evidence type="ECO:0000256" key="2">
    <source>
        <dbReference type="ARBA" id="ARBA00022448"/>
    </source>
</evidence>
<organism evidence="6 7">
    <name type="scientific">Celerinatantimonas diazotrophica</name>
    <dbReference type="NCBI Taxonomy" id="412034"/>
    <lineage>
        <taxon>Bacteria</taxon>
        <taxon>Pseudomonadati</taxon>
        <taxon>Pseudomonadota</taxon>
        <taxon>Gammaproteobacteria</taxon>
        <taxon>Celerinatantimonadaceae</taxon>
        <taxon>Celerinatantimonas</taxon>
    </lineage>
</organism>
<keyword evidence="7" id="KW-1185">Reference proteome</keyword>
<dbReference type="RefSeq" id="WP_131911384.1">
    <property type="nucleotide sequence ID" value="NZ_OU594967.1"/>
</dbReference>
<keyword evidence="2" id="KW-0813">Transport</keyword>
<dbReference type="GO" id="GO:0016887">
    <property type="term" value="F:ATP hydrolysis activity"/>
    <property type="evidence" value="ECO:0007669"/>
    <property type="project" value="InterPro"/>
</dbReference>
<comment type="caution">
    <text evidence="6">The sequence shown here is derived from an EMBL/GenBank/DDBJ whole genome shotgun (WGS) entry which is preliminary data.</text>
</comment>
<dbReference type="GO" id="GO:0015220">
    <property type="term" value="F:choline transmembrane transporter activity"/>
    <property type="evidence" value="ECO:0007669"/>
    <property type="project" value="InterPro"/>
</dbReference>
<comment type="similarity">
    <text evidence="1">Belongs to the ABC transporter superfamily.</text>
</comment>
<accession>A0A4R1K9Q0</accession>
<evidence type="ECO:0000256" key="3">
    <source>
        <dbReference type="ARBA" id="ARBA00022741"/>
    </source>
</evidence>
<dbReference type="GO" id="GO:0006970">
    <property type="term" value="P:response to osmotic stress"/>
    <property type="evidence" value="ECO:0007669"/>
    <property type="project" value="UniProtKB-ARBA"/>
</dbReference>
<dbReference type="GO" id="GO:0055052">
    <property type="term" value="C:ATP-binding cassette (ABC) transporter complex, substrate-binding subunit-containing"/>
    <property type="evidence" value="ECO:0007669"/>
    <property type="project" value="InterPro"/>
</dbReference>
<name>A0A4R1K9Q0_9GAMM</name>
<keyword evidence="4 6" id="KW-0067">ATP-binding</keyword>
<evidence type="ECO:0000256" key="4">
    <source>
        <dbReference type="ARBA" id="ARBA00022840"/>
    </source>
</evidence>
<dbReference type="SMART" id="SM00382">
    <property type="entry name" value="AAA"/>
    <property type="match status" value="1"/>
</dbReference>
<proteinExistence type="inferred from homology"/>
<dbReference type="InterPro" id="IPR022473">
    <property type="entry name" value="ABC_trnsptr_Choline_ATP-bd"/>
</dbReference>
<dbReference type="PROSITE" id="PS50893">
    <property type="entry name" value="ABC_TRANSPORTER_2"/>
    <property type="match status" value="1"/>
</dbReference>
<dbReference type="Pfam" id="PF00005">
    <property type="entry name" value="ABC_tran"/>
    <property type="match status" value="1"/>
</dbReference>